<feature type="compositionally biased region" description="Polar residues" evidence="1">
    <location>
        <begin position="16"/>
        <end position="25"/>
    </location>
</feature>
<protein>
    <submittedName>
        <fullName evidence="3">Uncharacterized protein</fullName>
    </submittedName>
</protein>
<keyword evidence="2" id="KW-0472">Membrane</keyword>
<evidence type="ECO:0000256" key="1">
    <source>
        <dbReference type="SAM" id="MobiDB-lite"/>
    </source>
</evidence>
<keyword evidence="2" id="KW-0812">Transmembrane</keyword>
<proteinExistence type="predicted"/>
<gene>
    <name evidence="3" type="ORF">GCM10025751_48200</name>
</gene>
<feature type="region of interest" description="Disordered" evidence="1">
    <location>
        <begin position="1"/>
        <end position="25"/>
    </location>
</feature>
<reference evidence="3 4" key="1">
    <citation type="journal article" date="2019" name="Int. J. Syst. Evol. Microbiol.">
        <title>The Global Catalogue of Microorganisms (GCM) 10K type strain sequencing project: providing services to taxonomists for standard genome sequencing and annotation.</title>
        <authorList>
            <consortium name="The Broad Institute Genomics Platform"/>
            <consortium name="The Broad Institute Genome Sequencing Center for Infectious Disease"/>
            <person name="Wu L."/>
            <person name="Ma J."/>
        </authorList>
    </citation>
    <scope>NUCLEOTIDE SEQUENCE [LARGE SCALE GENOMIC DNA]</scope>
    <source>
        <strain evidence="3 4">JCM 17504</strain>
    </source>
</reference>
<evidence type="ECO:0000313" key="4">
    <source>
        <dbReference type="Proteomes" id="UP001501729"/>
    </source>
</evidence>
<name>A0AAV3UPH6_9EURY</name>
<evidence type="ECO:0000256" key="2">
    <source>
        <dbReference type="SAM" id="Phobius"/>
    </source>
</evidence>
<dbReference type="Proteomes" id="UP001501729">
    <property type="component" value="Unassembled WGS sequence"/>
</dbReference>
<keyword evidence="2" id="KW-1133">Transmembrane helix</keyword>
<sequence>MVPSRNHEQSDRGASETASSDSVSQTIAGTVDAGVELVDTMAVRAGRAIGVTDETVATAIPKAYSVALTSGLVIGRVAAQSSGSVNVCNQSEFIGQALPFFLTAGGTFLVGAYALSQLIGGGGQALTMSSGKQGTFKQMQMRGHKGFISALVGLSMLGIMMGWMAFPVDTSCLPGV</sequence>
<organism evidence="3 4">
    <name type="scientific">Haladaptatus pallidirubidus</name>
    <dbReference type="NCBI Taxonomy" id="1008152"/>
    <lineage>
        <taxon>Archaea</taxon>
        <taxon>Methanobacteriati</taxon>
        <taxon>Methanobacteriota</taxon>
        <taxon>Stenosarchaea group</taxon>
        <taxon>Halobacteria</taxon>
        <taxon>Halobacteriales</taxon>
        <taxon>Haladaptataceae</taxon>
        <taxon>Haladaptatus</taxon>
    </lineage>
</organism>
<keyword evidence="4" id="KW-1185">Reference proteome</keyword>
<accession>A0AAV3UPH6</accession>
<dbReference type="EMBL" id="BAABKX010000022">
    <property type="protein sequence ID" value="GAA5061761.1"/>
    <property type="molecule type" value="Genomic_DNA"/>
</dbReference>
<feature type="transmembrane region" description="Helical" evidence="2">
    <location>
        <begin position="147"/>
        <end position="166"/>
    </location>
</feature>
<dbReference type="RefSeq" id="WP_227777836.1">
    <property type="nucleotide sequence ID" value="NZ_BAABKX010000022.1"/>
</dbReference>
<dbReference type="GeneID" id="68616456"/>
<feature type="compositionally biased region" description="Basic and acidic residues" evidence="1">
    <location>
        <begin position="1"/>
        <end position="14"/>
    </location>
</feature>
<comment type="caution">
    <text evidence="3">The sequence shown here is derived from an EMBL/GenBank/DDBJ whole genome shotgun (WGS) entry which is preliminary data.</text>
</comment>
<dbReference type="AlphaFoldDB" id="A0AAV3UPH6"/>
<evidence type="ECO:0000313" key="3">
    <source>
        <dbReference type="EMBL" id="GAA5061761.1"/>
    </source>
</evidence>